<accession>A0A518VA87</accession>
<dbReference type="InterPro" id="IPR029068">
    <property type="entry name" value="Glyas_Bleomycin-R_OHBP_Dase"/>
</dbReference>
<dbReference type="InterPro" id="IPR037523">
    <property type="entry name" value="VOC_core"/>
</dbReference>
<feature type="domain" description="VOC" evidence="1">
    <location>
        <begin position="4"/>
        <end position="119"/>
    </location>
</feature>
<dbReference type="OrthoDB" id="9794917at2"/>
<name>A0A518VA87_BRELA</name>
<protein>
    <submittedName>
        <fullName evidence="2">VOC family protein</fullName>
    </submittedName>
</protein>
<dbReference type="AlphaFoldDB" id="A0A518VA87"/>
<organism evidence="2 3">
    <name type="scientific">Brevibacillus laterosporus</name>
    <name type="common">Bacillus laterosporus</name>
    <dbReference type="NCBI Taxonomy" id="1465"/>
    <lineage>
        <taxon>Bacteria</taxon>
        <taxon>Bacillati</taxon>
        <taxon>Bacillota</taxon>
        <taxon>Bacilli</taxon>
        <taxon>Bacillales</taxon>
        <taxon>Paenibacillaceae</taxon>
        <taxon>Brevibacillus</taxon>
    </lineage>
</organism>
<dbReference type="Proteomes" id="UP000319432">
    <property type="component" value="Chromosome"/>
</dbReference>
<proteinExistence type="predicted"/>
<reference evidence="2 3" key="1">
    <citation type="submission" date="2018-11" db="EMBL/GenBank/DDBJ databases">
        <title>Phylogenetic determinants of toxin gene distribution in genomes of Brevibacillus laterosporus.</title>
        <authorList>
            <person name="Glare T.R."/>
            <person name="Durrant A."/>
            <person name="Berry C."/>
            <person name="Palma L."/>
            <person name="Ormskirk M."/>
            <person name="Cox M.O."/>
        </authorList>
    </citation>
    <scope>NUCLEOTIDE SEQUENCE [LARGE SCALE GENOMIC DNA]</scope>
    <source>
        <strain evidence="2 3">1821L</strain>
    </source>
</reference>
<dbReference type="CDD" id="cd06587">
    <property type="entry name" value="VOC"/>
    <property type="match status" value="1"/>
</dbReference>
<evidence type="ECO:0000313" key="3">
    <source>
        <dbReference type="Proteomes" id="UP000319432"/>
    </source>
</evidence>
<dbReference type="PROSITE" id="PS51819">
    <property type="entry name" value="VOC"/>
    <property type="match status" value="1"/>
</dbReference>
<keyword evidence="3" id="KW-1185">Reference proteome</keyword>
<gene>
    <name evidence="2" type="ORF">EEL30_17370</name>
</gene>
<dbReference type="SUPFAM" id="SSF54593">
    <property type="entry name" value="Glyoxalase/Bleomycin resistance protein/Dihydroxybiphenyl dioxygenase"/>
    <property type="match status" value="1"/>
</dbReference>
<dbReference type="Pfam" id="PF00903">
    <property type="entry name" value="Glyoxalase"/>
    <property type="match status" value="1"/>
</dbReference>
<evidence type="ECO:0000313" key="2">
    <source>
        <dbReference type="EMBL" id="QDX93911.1"/>
    </source>
</evidence>
<sequence length="119" mass="13522">MFKQIQCLAIYTKDLEASVVFYEKMGVVKKWEVEQIPGKPWKLVGMGFVEGQVELVLKDNPELDFIEPEIIVEDVPAFYEQWKDDPAIHWIRTPFANSLGGHVAVMEAPDGNVFVLVGK</sequence>
<dbReference type="InterPro" id="IPR004360">
    <property type="entry name" value="Glyas_Fos-R_dOase_dom"/>
</dbReference>
<dbReference type="EMBL" id="CP033464">
    <property type="protein sequence ID" value="QDX93911.1"/>
    <property type="molecule type" value="Genomic_DNA"/>
</dbReference>
<evidence type="ECO:0000259" key="1">
    <source>
        <dbReference type="PROSITE" id="PS51819"/>
    </source>
</evidence>
<dbReference type="Gene3D" id="3.10.180.10">
    <property type="entry name" value="2,3-Dihydroxybiphenyl 1,2-Dioxygenase, domain 1"/>
    <property type="match status" value="1"/>
</dbReference>